<name>A0ABM3M6Y9_BICAN</name>
<keyword evidence="2" id="KW-1185">Reference proteome</keyword>
<dbReference type="GeneID" id="128199898"/>
<feature type="region of interest" description="Disordered" evidence="1">
    <location>
        <begin position="33"/>
        <end position="65"/>
    </location>
</feature>
<evidence type="ECO:0000313" key="2">
    <source>
        <dbReference type="Proteomes" id="UP001652582"/>
    </source>
</evidence>
<feature type="region of interest" description="Disordered" evidence="1">
    <location>
        <begin position="395"/>
        <end position="445"/>
    </location>
</feature>
<feature type="compositionally biased region" description="Basic and acidic residues" evidence="1">
    <location>
        <begin position="395"/>
        <end position="408"/>
    </location>
</feature>
<gene>
    <name evidence="3" type="primary">LOC128199898</name>
</gene>
<evidence type="ECO:0000256" key="1">
    <source>
        <dbReference type="SAM" id="MobiDB-lite"/>
    </source>
</evidence>
<feature type="compositionally biased region" description="Low complexity" evidence="1">
    <location>
        <begin position="48"/>
        <end position="57"/>
    </location>
</feature>
<feature type="region of interest" description="Disordered" evidence="1">
    <location>
        <begin position="355"/>
        <end position="374"/>
    </location>
</feature>
<sequence length="467" mass="49161">MIRTSIMALRLLPARLPPARLVTARALAHEARAPCTPAARPPHDARDAGAPAPCQPAARPPCRAPAARPAAGLRVTCCPAGRGARPPCARPPPPPPLACSDLARTEDPQGSAPDAATAGGGACGARLDLVARRLAAAERARRAAYENELAARQPRVAPPRRAYRLAAARECLRATDGRRYSVRDAAAPARCGPGRQAPAPRAVLVEPFDACRPSLDRRPDPCAHRPKIFLEVDRASAPAPSPAPPAHELAETRREVGSAVSPSPAAGLLRRLAGVGRGSTGRRRLHTETAACGASPASPGVTERSSEVALRERGRWAEAARGRELAPAGGALELRVPPSAEALRVRVSVDFAAATPRPSAARAPDTRALSCVSDARGPDSWLSIKKIHKRITDGWRDVEGSKSKKRPQECSTTRPAAPAPSPSRTPAARQPCGPCGPRPSQDKSRLHQGTTLFLCNNELLASDKNKF</sequence>
<reference evidence="3" key="1">
    <citation type="submission" date="2025-08" db="UniProtKB">
        <authorList>
            <consortium name="RefSeq"/>
        </authorList>
    </citation>
    <scope>IDENTIFICATION</scope>
</reference>
<accession>A0ABM3M6Y9</accession>
<dbReference type="RefSeq" id="XP_052747246.1">
    <property type="nucleotide sequence ID" value="XM_052891286.1"/>
</dbReference>
<dbReference type="Proteomes" id="UP001652582">
    <property type="component" value="Chromosome 3"/>
</dbReference>
<feature type="compositionally biased region" description="Low complexity" evidence="1">
    <location>
        <begin position="355"/>
        <end position="368"/>
    </location>
</feature>
<feature type="region of interest" description="Disordered" evidence="1">
    <location>
        <begin position="83"/>
        <end position="119"/>
    </location>
</feature>
<organism evidence="2 3">
    <name type="scientific">Bicyclus anynana</name>
    <name type="common">Squinting bush brown butterfly</name>
    <dbReference type="NCBI Taxonomy" id="110368"/>
    <lineage>
        <taxon>Eukaryota</taxon>
        <taxon>Metazoa</taxon>
        <taxon>Ecdysozoa</taxon>
        <taxon>Arthropoda</taxon>
        <taxon>Hexapoda</taxon>
        <taxon>Insecta</taxon>
        <taxon>Pterygota</taxon>
        <taxon>Neoptera</taxon>
        <taxon>Endopterygota</taxon>
        <taxon>Lepidoptera</taxon>
        <taxon>Glossata</taxon>
        <taxon>Ditrysia</taxon>
        <taxon>Papilionoidea</taxon>
        <taxon>Nymphalidae</taxon>
        <taxon>Satyrinae</taxon>
        <taxon>Satyrini</taxon>
        <taxon>Mycalesina</taxon>
        <taxon>Bicyclus</taxon>
    </lineage>
</organism>
<evidence type="ECO:0000313" key="3">
    <source>
        <dbReference type="RefSeq" id="XP_052747246.1"/>
    </source>
</evidence>
<protein>
    <submittedName>
        <fullName evidence="3">Translation initiation factor IF-2-like isoform X1</fullName>
    </submittedName>
</protein>
<feature type="compositionally biased region" description="Pro residues" evidence="1">
    <location>
        <begin position="88"/>
        <end position="97"/>
    </location>
</feature>
<proteinExistence type="predicted"/>